<gene>
    <name evidence="4" type="primary">MED20</name>
    <name evidence="5" type="ORF">AVEN_13856_1</name>
</gene>
<dbReference type="GO" id="GO:0006357">
    <property type="term" value="P:regulation of transcription by RNA polymerase II"/>
    <property type="evidence" value="ECO:0007669"/>
    <property type="project" value="InterPro"/>
</dbReference>
<accession>A0A4Y2RT27</accession>
<keyword evidence="6" id="KW-1185">Reference proteome</keyword>
<sequence length="68" mass="7571">HLILSRSLLGRFNLKIFLVSIHQFPIPEGKSGQQAAEILQKRLETIGAVKTGTFCVECETYYAAPHIS</sequence>
<name>A0A4Y2RT27_ARAVE</name>
<keyword evidence="4" id="KW-0010">Activator</keyword>
<dbReference type="InterPro" id="IPR013921">
    <property type="entry name" value="Mediator_Med20"/>
</dbReference>
<keyword evidence="3 4" id="KW-0539">Nucleus</keyword>
<dbReference type="GO" id="GO:0016592">
    <property type="term" value="C:mediator complex"/>
    <property type="evidence" value="ECO:0007669"/>
    <property type="project" value="InterPro"/>
</dbReference>
<proteinExistence type="inferred from homology"/>
<evidence type="ECO:0000256" key="1">
    <source>
        <dbReference type="ARBA" id="ARBA00004123"/>
    </source>
</evidence>
<comment type="similarity">
    <text evidence="2 4">Belongs to the Mediator complex subunit 20 family.</text>
</comment>
<comment type="function">
    <text evidence="4">Component of the Mediator complex, a coactivator involved in the regulated transcription of nearly all RNA polymerase II-dependent genes. Mediator functions as a bridge to convey information from gene-specific regulatory proteins to the basal RNA polymerase II transcription machinery. Mediator is recruited to promoters by direct interactions with regulatory proteins and serves as a scaffold for the assembly of a functional preinitiation complex with RNA polymerase II and the general transcription factors.</text>
</comment>
<organism evidence="5 6">
    <name type="scientific">Araneus ventricosus</name>
    <name type="common">Orbweaver spider</name>
    <name type="synonym">Epeira ventricosa</name>
    <dbReference type="NCBI Taxonomy" id="182803"/>
    <lineage>
        <taxon>Eukaryota</taxon>
        <taxon>Metazoa</taxon>
        <taxon>Ecdysozoa</taxon>
        <taxon>Arthropoda</taxon>
        <taxon>Chelicerata</taxon>
        <taxon>Arachnida</taxon>
        <taxon>Araneae</taxon>
        <taxon>Araneomorphae</taxon>
        <taxon>Entelegynae</taxon>
        <taxon>Araneoidea</taxon>
        <taxon>Araneidae</taxon>
        <taxon>Araneus</taxon>
    </lineage>
</organism>
<evidence type="ECO:0000313" key="5">
    <source>
        <dbReference type="EMBL" id="GBN78871.1"/>
    </source>
</evidence>
<evidence type="ECO:0000313" key="6">
    <source>
        <dbReference type="Proteomes" id="UP000499080"/>
    </source>
</evidence>
<evidence type="ECO:0000256" key="2">
    <source>
        <dbReference type="ARBA" id="ARBA00010743"/>
    </source>
</evidence>
<dbReference type="GO" id="GO:0003712">
    <property type="term" value="F:transcription coregulator activity"/>
    <property type="evidence" value="ECO:0007669"/>
    <property type="project" value="InterPro"/>
</dbReference>
<protein>
    <recommendedName>
        <fullName evidence="4">Mediator of RNA polymerase II transcription subunit 20</fullName>
    </recommendedName>
    <alternativeName>
        <fullName evidence="4">Mediator complex subunit 20</fullName>
    </alternativeName>
</protein>
<feature type="non-terminal residue" evidence="5">
    <location>
        <position position="1"/>
    </location>
</feature>
<comment type="caution">
    <text evidence="5">The sequence shown here is derived from an EMBL/GenBank/DDBJ whole genome shotgun (WGS) entry which is preliminary data.</text>
</comment>
<dbReference type="Proteomes" id="UP000499080">
    <property type="component" value="Unassembled WGS sequence"/>
</dbReference>
<dbReference type="EMBL" id="BGPR01147255">
    <property type="protein sequence ID" value="GBN78871.1"/>
    <property type="molecule type" value="Genomic_DNA"/>
</dbReference>
<reference evidence="5 6" key="1">
    <citation type="journal article" date="2019" name="Sci. Rep.">
        <title>Orb-weaving spider Araneus ventricosus genome elucidates the spidroin gene catalogue.</title>
        <authorList>
            <person name="Kono N."/>
            <person name="Nakamura H."/>
            <person name="Ohtoshi R."/>
            <person name="Moran D.A.P."/>
            <person name="Shinohara A."/>
            <person name="Yoshida Y."/>
            <person name="Fujiwara M."/>
            <person name="Mori M."/>
            <person name="Tomita M."/>
            <person name="Arakawa K."/>
        </authorList>
    </citation>
    <scope>NUCLEOTIDE SEQUENCE [LARGE SCALE GENOMIC DNA]</scope>
</reference>
<evidence type="ECO:0000256" key="4">
    <source>
        <dbReference type="RuleBase" id="RU364152"/>
    </source>
</evidence>
<comment type="subcellular location">
    <subcellularLocation>
        <location evidence="1 4">Nucleus</location>
    </subcellularLocation>
</comment>
<dbReference type="OrthoDB" id="1854899at2759"/>
<comment type="subunit">
    <text evidence="4">Component of the Mediator complex.</text>
</comment>
<dbReference type="AlphaFoldDB" id="A0A4Y2RT27"/>
<keyword evidence="4" id="KW-0804">Transcription</keyword>
<dbReference type="Pfam" id="PF08612">
    <property type="entry name" value="Med20"/>
    <property type="match status" value="1"/>
</dbReference>
<keyword evidence="4" id="KW-0805">Transcription regulation</keyword>
<evidence type="ECO:0000256" key="3">
    <source>
        <dbReference type="ARBA" id="ARBA00023242"/>
    </source>
</evidence>